<gene>
    <name evidence="1" type="ORF">ACJDT4_21935</name>
</gene>
<evidence type="ECO:0000313" key="2">
    <source>
        <dbReference type="Proteomes" id="UP001623592"/>
    </source>
</evidence>
<accession>A0ABW8TNJ0</accession>
<evidence type="ECO:0000313" key="1">
    <source>
        <dbReference type="EMBL" id="MFL0253070.1"/>
    </source>
</evidence>
<dbReference type="EMBL" id="JBJIAA010000025">
    <property type="protein sequence ID" value="MFL0253070.1"/>
    <property type="molecule type" value="Genomic_DNA"/>
</dbReference>
<name>A0ABW8TNJ0_9CLOT</name>
<protein>
    <submittedName>
        <fullName evidence="1">Uncharacterized protein</fullName>
    </submittedName>
</protein>
<proteinExistence type="predicted"/>
<reference evidence="1 2" key="1">
    <citation type="submission" date="2024-11" db="EMBL/GenBank/DDBJ databases">
        <authorList>
            <person name="Heng Y.C."/>
            <person name="Lim A.C.H."/>
            <person name="Lee J.K.Y."/>
            <person name="Kittelmann S."/>
        </authorList>
    </citation>
    <scope>NUCLEOTIDE SEQUENCE [LARGE SCALE GENOMIC DNA]</scope>
    <source>
        <strain evidence="1 2">WILCCON 0114</strain>
    </source>
</reference>
<organism evidence="1 2">
    <name type="scientific">Clostridium neuense</name>
    <dbReference type="NCBI Taxonomy" id="1728934"/>
    <lineage>
        <taxon>Bacteria</taxon>
        <taxon>Bacillati</taxon>
        <taxon>Bacillota</taxon>
        <taxon>Clostridia</taxon>
        <taxon>Eubacteriales</taxon>
        <taxon>Clostridiaceae</taxon>
        <taxon>Clostridium</taxon>
    </lineage>
</organism>
<keyword evidence="2" id="KW-1185">Reference proteome</keyword>
<sequence length="42" mass="4738">MKKIQLHIGYDDKLDERFIDERLANVLDTPAGSTPKEPAQIA</sequence>
<dbReference type="Proteomes" id="UP001623592">
    <property type="component" value="Unassembled WGS sequence"/>
</dbReference>
<comment type="caution">
    <text evidence="1">The sequence shown here is derived from an EMBL/GenBank/DDBJ whole genome shotgun (WGS) entry which is preliminary data.</text>
</comment>